<dbReference type="InterPro" id="IPR002172">
    <property type="entry name" value="LDrepeatLR_classA_rpt"/>
</dbReference>
<evidence type="ECO:0000256" key="7">
    <source>
        <dbReference type="ARBA" id="ARBA00023157"/>
    </source>
</evidence>
<comment type="caution">
    <text evidence="9">The sequence shown here is derived from an EMBL/GenBank/DDBJ whole genome shotgun (WGS) entry which is preliminary data.</text>
</comment>
<reference evidence="9 10" key="1">
    <citation type="submission" date="2020-08" db="EMBL/GenBank/DDBJ databases">
        <authorList>
            <person name="Hejnol A."/>
        </authorList>
    </citation>
    <scope>NUCLEOTIDE SEQUENCE [LARGE SCALE GENOMIC DNA]</scope>
</reference>
<dbReference type="Proteomes" id="UP000549394">
    <property type="component" value="Unassembled WGS sequence"/>
</dbReference>
<proteinExistence type="predicted"/>
<dbReference type="PROSITE" id="PS01209">
    <property type="entry name" value="LDLRA_1"/>
    <property type="match status" value="2"/>
</dbReference>
<gene>
    <name evidence="9" type="ORF">DGYR_LOCUS13791</name>
</gene>
<keyword evidence="7 8" id="KW-1015">Disulfide bond</keyword>
<dbReference type="SUPFAM" id="SSF57424">
    <property type="entry name" value="LDL receptor-like module"/>
    <property type="match status" value="4"/>
</dbReference>
<evidence type="ECO:0000313" key="10">
    <source>
        <dbReference type="Proteomes" id="UP000549394"/>
    </source>
</evidence>
<keyword evidence="4" id="KW-0677">Repeat</keyword>
<dbReference type="PRINTS" id="PR00261">
    <property type="entry name" value="LDLRECEPTOR"/>
</dbReference>
<dbReference type="InterPro" id="IPR050685">
    <property type="entry name" value="LDLR"/>
</dbReference>
<keyword evidence="3" id="KW-0812">Transmembrane</keyword>
<dbReference type="GO" id="GO:0005886">
    <property type="term" value="C:plasma membrane"/>
    <property type="evidence" value="ECO:0007669"/>
    <property type="project" value="TreeGrafter"/>
</dbReference>
<dbReference type="SMART" id="SM00192">
    <property type="entry name" value="LDLa"/>
    <property type="match status" value="5"/>
</dbReference>
<keyword evidence="6" id="KW-0472">Membrane</keyword>
<evidence type="ECO:0000256" key="2">
    <source>
        <dbReference type="ARBA" id="ARBA00004308"/>
    </source>
</evidence>
<dbReference type="InterPro" id="IPR023415">
    <property type="entry name" value="LDLR_class-A_CS"/>
</dbReference>
<comment type="caution">
    <text evidence="8">Lacks conserved residue(s) required for the propagation of feature annotation.</text>
</comment>
<dbReference type="GO" id="GO:0012505">
    <property type="term" value="C:endomembrane system"/>
    <property type="evidence" value="ECO:0007669"/>
    <property type="project" value="UniProtKB-SubCell"/>
</dbReference>
<evidence type="ECO:0000256" key="6">
    <source>
        <dbReference type="ARBA" id="ARBA00023136"/>
    </source>
</evidence>
<accession>A0A7I8WEC6</accession>
<dbReference type="Pfam" id="PF00057">
    <property type="entry name" value="Ldl_recept_a"/>
    <property type="match status" value="3"/>
</dbReference>
<dbReference type="Gene3D" id="4.10.400.10">
    <property type="entry name" value="Low-density Lipoprotein Receptor"/>
    <property type="match status" value="4"/>
</dbReference>
<organism evidence="9 10">
    <name type="scientific">Dimorphilus gyrociliatus</name>
    <dbReference type="NCBI Taxonomy" id="2664684"/>
    <lineage>
        <taxon>Eukaryota</taxon>
        <taxon>Metazoa</taxon>
        <taxon>Spiralia</taxon>
        <taxon>Lophotrochozoa</taxon>
        <taxon>Annelida</taxon>
        <taxon>Polychaeta</taxon>
        <taxon>Polychaeta incertae sedis</taxon>
        <taxon>Dinophilidae</taxon>
        <taxon>Dimorphilus</taxon>
    </lineage>
</organism>
<evidence type="ECO:0000256" key="1">
    <source>
        <dbReference type="ARBA" id="ARBA00004167"/>
    </source>
</evidence>
<protein>
    <submittedName>
        <fullName evidence="9">DgyrCDS14651</fullName>
    </submittedName>
</protein>
<dbReference type="InterPro" id="IPR036055">
    <property type="entry name" value="LDL_receptor-like_sf"/>
</dbReference>
<evidence type="ECO:0000256" key="8">
    <source>
        <dbReference type="PROSITE-ProRule" id="PRU00124"/>
    </source>
</evidence>
<dbReference type="OrthoDB" id="10062665at2759"/>
<keyword evidence="5" id="KW-1133">Transmembrane helix</keyword>
<dbReference type="AlphaFoldDB" id="A0A7I8WEC6"/>
<dbReference type="PANTHER" id="PTHR24270">
    <property type="entry name" value="LOW-DENSITY LIPOPROTEIN RECEPTOR-RELATED"/>
    <property type="match status" value="1"/>
</dbReference>
<sequence length="339" mass="39016">MGVFNSPPKKSIPLEFTEAKTIALTGIEYHFRNLDKSRANENRFHMNALISKSINCKDDNELKFLVCEQSLYNQNKNTEWNYNVLSLPESSNCPLELFTCQTYKFCVSMLDICDGDNDCYDGSDERDCLSMYKFVCKSGQQISAQFVCDFSADCDDKSDELNSKRNYQNSHLTTNQLFICQNGQKIPKIYECNNVRNCYDNSDESSQCEERCETGTFCENYCVRKEFKCDFHPDCTDLLDESVVKCDDRSLYTEQFLERIKKLPPTTAYCTLEYDSFGRIVTRAGFPLYQLSHCANVTCKIGEYKCQKKGFCIPLDKVCDKVFHCLEGDDEINCGIVLL</sequence>
<evidence type="ECO:0000256" key="3">
    <source>
        <dbReference type="ARBA" id="ARBA00022692"/>
    </source>
</evidence>
<evidence type="ECO:0000256" key="4">
    <source>
        <dbReference type="ARBA" id="ARBA00022737"/>
    </source>
</evidence>
<feature type="disulfide bond" evidence="8">
    <location>
        <begin position="113"/>
        <end position="128"/>
    </location>
</feature>
<dbReference type="PANTHER" id="PTHR24270:SF62">
    <property type="entry name" value="LOW-DENSITY LIPOPROTEIN RECEPTOR-RELATED PROTEIN 2"/>
    <property type="match status" value="1"/>
</dbReference>
<dbReference type="CDD" id="cd00112">
    <property type="entry name" value="LDLa"/>
    <property type="match status" value="3"/>
</dbReference>
<comment type="subcellular location">
    <subcellularLocation>
        <location evidence="2">Endomembrane system</location>
    </subcellularLocation>
    <subcellularLocation>
        <location evidence="1">Membrane</location>
        <topology evidence="1">Single-pass membrane protein</topology>
    </subcellularLocation>
</comment>
<dbReference type="EMBL" id="CAJFCJ010000060">
    <property type="protein sequence ID" value="CAD5126553.1"/>
    <property type="molecule type" value="Genomic_DNA"/>
</dbReference>
<dbReference type="PROSITE" id="PS50068">
    <property type="entry name" value="LDLRA_2"/>
    <property type="match status" value="2"/>
</dbReference>
<keyword evidence="10" id="KW-1185">Reference proteome</keyword>
<evidence type="ECO:0000256" key="5">
    <source>
        <dbReference type="ARBA" id="ARBA00022989"/>
    </source>
</evidence>
<evidence type="ECO:0000313" key="9">
    <source>
        <dbReference type="EMBL" id="CAD5126553.1"/>
    </source>
</evidence>
<dbReference type="GO" id="GO:0016192">
    <property type="term" value="P:vesicle-mediated transport"/>
    <property type="evidence" value="ECO:0007669"/>
    <property type="project" value="UniProtKB-ARBA"/>
</dbReference>
<name>A0A7I8WEC6_9ANNE</name>
<feature type="disulfide bond" evidence="8">
    <location>
        <begin position="319"/>
        <end position="334"/>
    </location>
</feature>